<dbReference type="SUPFAM" id="SSF159594">
    <property type="entry name" value="XCC0632-like"/>
    <property type="match status" value="1"/>
</dbReference>
<dbReference type="AlphaFoldDB" id="A0AAW9RSK1"/>
<evidence type="ECO:0000313" key="3">
    <source>
        <dbReference type="Proteomes" id="UP001378188"/>
    </source>
</evidence>
<keyword evidence="2" id="KW-0449">Lipoprotein</keyword>
<accession>A0AAW9RSK1</accession>
<dbReference type="Pfam" id="PF03886">
    <property type="entry name" value="ABC_trans_aux"/>
    <property type="match status" value="1"/>
</dbReference>
<gene>
    <name evidence="2" type="ORF">V3328_10525</name>
</gene>
<dbReference type="RefSeq" id="WP_340329610.1">
    <property type="nucleotide sequence ID" value="NZ_JAZHOF010000004.1"/>
</dbReference>
<organism evidence="2 3">
    <name type="scientific">Microbaculum marinum</name>
    <dbReference type="NCBI Taxonomy" id="1764581"/>
    <lineage>
        <taxon>Bacteria</taxon>
        <taxon>Pseudomonadati</taxon>
        <taxon>Pseudomonadota</taxon>
        <taxon>Alphaproteobacteria</taxon>
        <taxon>Hyphomicrobiales</taxon>
        <taxon>Tepidamorphaceae</taxon>
        <taxon>Microbaculum</taxon>
    </lineage>
</organism>
<dbReference type="Gene3D" id="3.40.50.10610">
    <property type="entry name" value="ABC-type transport auxiliary lipoprotein component"/>
    <property type="match status" value="1"/>
</dbReference>
<evidence type="ECO:0000313" key="2">
    <source>
        <dbReference type="EMBL" id="MEJ8571909.1"/>
    </source>
</evidence>
<evidence type="ECO:0000259" key="1">
    <source>
        <dbReference type="Pfam" id="PF03886"/>
    </source>
</evidence>
<keyword evidence="3" id="KW-1185">Reference proteome</keyword>
<protein>
    <submittedName>
        <fullName evidence="2">ABC-type transport auxiliary lipoprotein family protein</fullName>
    </submittedName>
</protein>
<dbReference type="InterPro" id="IPR005586">
    <property type="entry name" value="ABC_trans_aux"/>
</dbReference>
<reference evidence="2 3" key="1">
    <citation type="submission" date="2024-02" db="EMBL/GenBank/DDBJ databases">
        <title>Genome analysis and characterization of Microbaculum marinisediminis sp. nov., isolated from marine sediment.</title>
        <authorList>
            <person name="Du Z.-J."/>
            <person name="Ye Y.-Q."/>
            <person name="Zhang Z.-R."/>
            <person name="Yuan S.-M."/>
            <person name="Zhang X.-Y."/>
        </authorList>
    </citation>
    <scope>NUCLEOTIDE SEQUENCE [LARGE SCALE GENOMIC DNA]</scope>
    <source>
        <strain evidence="2 3">SDUM1044001</strain>
    </source>
</reference>
<feature type="domain" description="ABC-type transport auxiliary lipoprotein component" evidence="1">
    <location>
        <begin position="25"/>
        <end position="181"/>
    </location>
</feature>
<comment type="caution">
    <text evidence="2">The sequence shown here is derived from an EMBL/GenBank/DDBJ whole genome shotgun (WGS) entry which is preliminary data.</text>
</comment>
<proteinExistence type="predicted"/>
<name>A0AAW9RSK1_9HYPH</name>
<dbReference type="Proteomes" id="UP001378188">
    <property type="component" value="Unassembled WGS sequence"/>
</dbReference>
<dbReference type="EMBL" id="JAZHOF010000004">
    <property type="protein sequence ID" value="MEJ8571909.1"/>
    <property type="molecule type" value="Genomic_DNA"/>
</dbReference>
<sequence>MLAFVALVGGCAALVPKSPPATFDLEAPTSFPANVGSTGLQFAITEPTAVGALDSERIVVQPMPTEVTYLGKVQWSDRVPKLVQARLIDAFRNTGKVRSVGLPGGAVQNDIGLVTDLQDFQIDATAGQAVVSIAVRIVSDTTGRVLDSRIFTARQPVAGNDANAMVDAMNAAFQQAAVEIVVWTLARI</sequence>